<dbReference type="AlphaFoldDB" id="A0A0J9WRL2"/>
<name>A0A0J9WRL2_FUSO4</name>
<sequence>MEELGAEPGGTAEFLLELTKAMAFTLADANETWQTFSKNPHRATDWNPLPEALDE</sequence>
<evidence type="ECO:0000313" key="2">
    <source>
        <dbReference type="Proteomes" id="UP000009097"/>
    </source>
</evidence>
<dbReference type="KEGG" id="fox:FOXG_20699"/>
<accession>A0A0J9WRL2</accession>
<dbReference type="VEuPathDB" id="FungiDB:FOXG_20699"/>
<reference evidence="1" key="1">
    <citation type="submission" date="2007-04" db="EMBL/GenBank/DDBJ databases">
        <authorList>
            <consortium name="The Broad Institute Genome Sequencing Platform"/>
            <person name="Birren B."/>
            <person name="Lander E."/>
            <person name="Galagan J."/>
            <person name="Nusbaum C."/>
            <person name="Devon K."/>
            <person name="Ma L.-J."/>
            <person name="Jaffe D."/>
            <person name="Butler J."/>
            <person name="Alvarez P."/>
            <person name="Gnerre S."/>
            <person name="Grabherr M."/>
            <person name="Kleber M."/>
            <person name="Mauceli E."/>
            <person name="Brockman W."/>
            <person name="MacCallum I.A."/>
            <person name="Young S."/>
            <person name="LaButti K."/>
            <person name="DeCaprio D."/>
            <person name="Crawford M."/>
            <person name="Koehrsen M."/>
            <person name="Engels R."/>
            <person name="Montgomery P."/>
            <person name="Pearson M."/>
            <person name="Howarth C."/>
            <person name="Larson L."/>
            <person name="White J."/>
            <person name="O'Leary S."/>
            <person name="Kodira C."/>
            <person name="Zeng Q."/>
            <person name="Yandava C."/>
            <person name="Alvarado L."/>
            <person name="Kistler C."/>
            <person name="Shim W.-B."/>
            <person name="Kang S."/>
            <person name="Woloshuk C."/>
        </authorList>
    </citation>
    <scope>NUCLEOTIDE SEQUENCE</scope>
    <source>
        <strain evidence="1">4287</strain>
    </source>
</reference>
<dbReference type="RefSeq" id="XP_018250772.1">
    <property type="nucleotide sequence ID" value="XM_018400998.1"/>
</dbReference>
<dbReference type="Proteomes" id="UP000009097">
    <property type="component" value="Unassembled WGS sequence"/>
</dbReference>
<gene>
    <name evidence="1" type="ORF">FOXG_20699</name>
</gene>
<dbReference type="EMBL" id="DS231711">
    <property type="protein sequence ID" value="KNB12727.1"/>
    <property type="molecule type" value="Genomic_DNA"/>
</dbReference>
<organism evidence="1 2">
    <name type="scientific">Fusarium oxysporum f. sp. lycopersici (strain 4287 / CBS 123668 / FGSC 9935 / NRRL 34936)</name>
    <name type="common">Fusarium vascular wilt of tomato</name>
    <dbReference type="NCBI Taxonomy" id="426428"/>
    <lineage>
        <taxon>Eukaryota</taxon>
        <taxon>Fungi</taxon>
        <taxon>Dikarya</taxon>
        <taxon>Ascomycota</taxon>
        <taxon>Pezizomycotina</taxon>
        <taxon>Sordariomycetes</taxon>
        <taxon>Hypocreomycetidae</taxon>
        <taxon>Hypocreales</taxon>
        <taxon>Nectriaceae</taxon>
        <taxon>Fusarium</taxon>
        <taxon>Fusarium oxysporum species complex</taxon>
    </lineage>
</organism>
<reference evidence="1" key="2">
    <citation type="journal article" date="2010" name="Nature">
        <title>Comparative genomics reveals mobile pathogenicity chromosomes in Fusarium.</title>
        <authorList>
            <person name="Ma L.J."/>
            <person name="van der Does H.C."/>
            <person name="Borkovich K.A."/>
            <person name="Coleman J.J."/>
            <person name="Daboussi M.J."/>
            <person name="Di Pietro A."/>
            <person name="Dufresne M."/>
            <person name="Freitag M."/>
            <person name="Grabherr M."/>
            <person name="Henrissat B."/>
            <person name="Houterman P.M."/>
            <person name="Kang S."/>
            <person name="Shim W.B."/>
            <person name="Woloshuk C."/>
            <person name="Xie X."/>
            <person name="Xu J.R."/>
            <person name="Antoniw J."/>
            <person name="Baker S.E."/>
            <person name="Bluhm B.H."/>
            <person name="Breakspear A."/>
            <person name="Brown D.W."/>
            <person name="Butchko R.A."/>
            <person name="Chapman S."/>
            <person name="Coulson R."/>
            <person name="Coutinho P.M."/>
            <person name="Danchin E.G."/>
            <person name="Diener A."/>
            <person name="Gale L.R."/>
            <person name="Gardiner D.M."/>
            <person name="Goff S."/>
            <person name="Hammond-Kosack K.E."/>
            <person name="Hilburn K."/>
            <person name="Hua-Van A."/>
            <person name="Jonkers W."/>
            <person name="Kazan K."/>
            <person name="Kodira C.D."/>
            <person name="Koehrsen M."/>
            <person name="Kumar L."/>
            <person name="Lee Y.H."/>
            <person name="Li L."/>
            <person name="Manners J.M."/>
            <person name="Miranda-Saavedra D."/>
            <person name="Mukherjee M."/>
            <person name="Park G."/>
            <person name="Park J."/>
            <person name="Park S.Y."/>
            <person name="Proctor R.H."/>
            <person name="Regev A."/>
            <person name="Ruiz-Roldan M.C."/>
            <person name="Sain D."/>
            <person name="Sakthikumar S."/>
            <person name="Sykes S."/>
            <person name="Schwartz D.C."/>
            <person name="Turgeon B.G."/>
            <person name="Wapinski I."/>
            <person name="Yoder O."/>
            <person name="Young S."/>
            <person name="Zeng Q."/>
            <person name="Zhou S."/>
            <person name="Galagan J."/>
            <person name="Cuomo C.A."/>
            <person name="Kistler H.C."/>
            <person name="Rep M."/>
        </authorList>
    </citation>
    <scope>NUCLEOTIDE SEQUENCE [LARGE SCALE GENOMIC DNA]</scope>
    <source>
        <strain evidence="1">4287</strain>
    </source>
</reference>
<proteinExistence type="predicted"/>
<protein>
    <submittedName>
        <fullName evidence="1">Uncharacterized protein</fullName>
    </submittedName>
</protein>
<dbReference type="GeneID" id="28961405"/>
<evidence type="ECO:0000313" key="1">
    <source>
        <dbReference type="EMBL" id="KNB12727.1"/>
    </source>
</evidence>